<organism evidence="1 2">
    <name type="scientific">Candidatus Microbacterium phytovorans</name>
    <dbReference type="NCBI Taxonomy" id="3121374"/>
    <lineage>
        <taxon>Bacteria</taxon>
        <taxon>Bacillati</taxon>
        <taxon>Actinomycetota</taxon>
        <taxon>Actinomycetes</taxon>
        <taxon>Micrococcales</taxon>
        <taxon>Microbacteriaceae</taxon>
        <taxon>Microbacterium</taxon>
    </lineage>
</organism>
<proteinExistence type="predicted"/>
<reference evidence="1" key="1">
    <citation type="submission" date="2023-03" db="EMBL/GenBank/DDBJ databases">
        <title>Andean soil-derived lignocellulolytic bacterial consortium as a source of novel taxa and putative plastic-active enzymes.</title>
        <authorList>
            <person name="Diaz-Garcia L."/>
            <person name="Chuvochina M."/>
            <person name="Feuerriegel G."/>
            <person name="Bunk B."/>
            <person name="Sproer C."/>
            <person name="Streit W.R."/>
            <person name="Rodriguez L.M."/>
            <person name="Overmann J."/>
            <person name="Jimenez D.J."/>
        </authorList>
    </citation>
    <scope>NUCLEOTIDE SEQUENCE</scope>
    <source>
        <strain evidence="1">MAG 4610</strain>
    </source>
</reference>
<dbReference type="GO" id="GO:0032259">
    <property type="term" value="P:methylation"/>
    <property type="evidence" value="ECO:0007669"/>
    <property type="project" value="UniProtKB-KW"/>
</dbReference>
<evidence type="ECO:0000313" key="2">
    <source>
        <dbReference type="Proteomes" id="UP001213972"/>
    </source>
</evidence>
<keyword evidence="1" id="KW-0808">Transferase</keyword>
<evidence type="ECO:0000313" key="1">
    <source>
        <dbReference type="EMBL" id="WEK14341.1"/>
    </source>
</evidence>
<accession>A0AAJ5W411</accession>
<name>A0AAJ5W411_9MICO</name>
<keyword evidence="1" id="KW-0489">Methyltransferase</keyword>
<gene>
    <name evidence="1" type="ORF">P0Y48_03780</name>
</gene>
<dbReference type="EMBL" id="CP119321">
    <property type="protein sequence ID" value="WEK14341.1"/>
    <property type="molecule type" value="Genomic_DNA"/>
</dbReference>
<protein>
    <submittedName>
        <fullName evidence="1">SAM-dependent methyltransferase</fullName>
    </submittedName>
</protein>
<dbReference type="GO" id="GO:0008168">
    <property type="term" value="F:methyltransferase activity"/>
    <property type="evidence" value="ECO:0007669"/>
    <property type="project" value="UniProtKB-KW"/>
</dbReference>
<sequence>MPWPFLYFPDGPLSSAELGAARLDGDLVEVGEAFMPADAVETAELRAGSLGRVVGARWALTHESAGWVHGAFPEPPAVHCVQRCVATRSQTVLDGRLRYRDVRIPVGDVQWVGGVAVSTVVRTFVDLLRDRVLDQGDSDRTVRSMLEWRPGLAAEGLLWLEQAGPVHHKRAAQEYLRAAVRKT</sequence>
<dbReference type="Proteomes" id="UP001213972">
    <property type="component" value="Chromosome"/>
</dbReference>
<dbReference type="AlphaFoldDB" id="A0AAJ5W411"/>